<dbReference type="InterPro" id="IPR041118">
    <property type="entry name" value="Rx_N"/>
</dbReference>
<dbReference type="EMBL" id="JACGWJ010000011">
    <property type="protein sequence ID" value="KAL0388111.1"/>
    <property type="molecule type" value="Genomic_DNA"/>
</dbReference>
<evidence type="ECO:0000256" key="2">
    <source>
        <dbReference type="ARBA" id="ARBA00022614"/>
    </source>
</evidence>
<feature type="domain" description="R13L1/DRL21-like LRR repeat region" evidence="10">
    <location>
        <begin position="639"/>
        <end position="773"/>
    </location>
</feature>
<dbReference type="AlphaFoldDB" id="A0AAW2S8T8"/>
<keyword evidence="2" id="KW-0433">Leucine-rich repeat</keyword>
<sequence length="1090" mass="123215">MEEAVVGAVVGASVQILLQNLLSIPEQEINLFQGFKKGLKKLQNSFLMIQDFLDDAEMQQVTNKAVKRWLKKLEAVTYDADDVLDELNYKVLRRKIKKSNKKVQTFFSRSNSVVFRRKMAQKIKNINEKLELINQEATGFGLQMRFAGAHAPNAGSNTADGRETDSHTADPIVLGREDDVSGIVEMLITSPAEQVLSILPIVGMGGLGKTTLARQEKVLNMEVVEKFFCKRLKKNLKAKRYLLVLDDVWNEETEKWDDFKNALLGISSVRSHGIIVTTRSDKVSSIVKTLPVHKLKSLSEDNCWSIIKAKAFREGDIIPPEFEAVGKNIAKRCQGLPLAAKVVGGMFLDKSKDEWLSIQDTWLSNFGGDGNTISKILKLSFDRLSPPSLMKCFACCSIFPKHVLVAREALVELWMAEGLLRADQGNDMESVGNKYFNLLLQNSLLHVVERDEDGNMKFCNMHDLVHDLACSVLGTTSIWTNGNVLDEIYQARYITVESLGDESRAISKEEAKHVMALFLEGKAFHNMLLDFKSLHVLILMGEDLKELPSSIGKLIHLRLVDTSGTRIEYLPDSIGKLHYLQIINVDKAYFKKLPNTLKYLSSLRHLHIPNIRLPLEIGRLVSLQSLPYFQVGHEKGRGIVELGSLKNLKGTLEIHNLEKVYDKEDAKRAHLLQKQNLFKLKFAWSELREGDINDENVLEGLQPHPNLKSLEINGFNGRNFPLWILKMEVQDDLGGQWIGLNHLMEIRLTNCKECEEIPMLGHLPYLKRLYLHDLTHVRSLVSSFYGVDNYSTQSNSGNGVQRETITLFPMLEKLELSKMPNLIEWGEAELPTGLGLIVFPCLEYLKITECRKLMSSQSHFPYLKELKISDMDNALPLTNICENKLISLTKLKLDKVDGLEMEKFLLKTLRALTSLPCEMIASCAASLETLALLGLSSLINFAEVFRLLPKMLRLTHLAIGGVPKFTYPPMEIGFLGSLSDLYVLPCLDSLDLASFEEFLDVLLRGVKSLRTLWLTGHDWYSLPNQLQHLTSLTELAIISFGIEVLPEWFRNLSSLKMLRLWSCKKLKSLSSVATIQKLEKEIKDCPLLEQ</sequence>
<reference evidence="11" key="2">
    <citation type="journal article" date="2024" name="Plant">
        <title>Genomic evolution and insights into agronomic trait innovations of Sesamum species.</title>
        <authorList>
            <person name="Miao H."/>
            <person name="Wang L."/>
            <person name="Qu L."/>
            <person name="Liu H."/>
            <person name="Sun Y."/>
            <person name="Le M."/>
            <person name="Wang Q."/>
            <person name="Wei S."/>
            <person name="Zheng Y."/>
            <person name="Lin W."/>
            <person name="Duan Y."/>
            <person name="Cao H."/>
            <person name="Xiong S."/>
            <person name="Wang X."/>
            <person name="Wei L."/>
            <person name="Li C."/>
            <person name="Ma Q."/>
            <person name="Ju M."/>
            <person name="Zhao R."/>
            <person name="Li G."/>
            <person name="Mu C."/>
            <person name="Tian Q."/>
            <person name="Mei H."/>
            <person name="Zhang T."/>
            <person name="Gao T."/>
            <person name="Zhang H."/>
        </authorList>
    </citation>
    <scope>NUCLEOTIDE SEQUENCE</scope>
    <source>
        <strain evidence="11">G02</strain>
    </source>
</reference>
<dbReference type="InterPro" id="IPR032675">
    <property type="entry name" value="LRR_dom_sf"/>
</dbReference>
<dbReference type="FunFam" id="1.10.10.10:FF:000322">
    <property type="entry name" value="Probable disease resistance protein At1g63360"/>
    <property type="match status" value="1"/>
</dbReference>
<reference evidence="11" key="1">
    <citation type="submission" date="2020-06" db="EMBL/GenBank/DDBJ databases">
        <authorList>
            <person name="Li T."/>
            <person name="Hu X."/>
            <person name="Zhang T."/>
            <person name="Song X."/>
            <person name="Zhang H."/>
            <person name="Dai N."/>
            <person name="Sheng W."/>
            <person name="Hou X."/>
            <person name="Wei L."/>
        </authorList>
    </citation>
    <scope>NUCLEOTIDE SEQUENCE</scope>
    <source>
        <strain evidence="11">G02</strain>
        <tissue evidence="11">Leaf</tissue>
    </source>
</reference>
<dbReference type="Pfam" id="PF25019">
    <property type="entry name" value="LRR_R13L1-DRL21"/>
    <property type="match status" value="1"/>
</dbReference>
<dbReference type="Gene3D" id="3.80.10.10">
    <property type="entry name" value="Ribonuclease Inhibitor"/>
    <property type="match status" value="2"/>
</dbReference>
<dbReference type="InterPro" id="IPR027417">
    <property type="entry name" value="P-loop_NTPase"/>
</dbReference>
<dbReference type="SUPFAM" id="SSF52540">
    <property type="entry name" value="P-loop containing nucleoside triphosphate hydrolases"/>
    <property type="match status" value="1"/>
</dbReference>
<dbReference type="SUPFAM" id="SSF52058">
    <property type="entry name" value="L domain-like"/>
    <property type="match status" value="2"/>
</dbReference>
<evidence type="ECO:0000313" key="11">
    <source>
        <dbReference type="EMBL" id="KAL0388111.1"/>
    </source>
</evidence>
<evidence type="ECO:0000256" key="6">
    <source>
        <dbReference type="ARBA" id="ARBA00022840"/>
    </source>
</evidence>
<protein>
    <submittedName>
        <fullName evidence="11">Disease resistance protein RGA1</fullName>
    </submittedName>
</protein>
<feature type="domain" description="Disease resistance protein winged helix" evidence="9">
    <location>
        <begin position="398"/>
        <end position="469"/>
    </location>
</feature>
<evidence type="ECO:0000256" key="3">
    <source>
        <dbReference type="ARBA" id="ARBA00022737"/>
    </source>
</evidence>
<dbReference type="InterPro" id="IPR036388">
    <property type="entry name" value="WH-like_DNA-bd_sf"/>
</dbReference>
<dbReference type="Pfam" id="PF23559">
    <property type="entry name" value="WHD_DRP"/>
    <property type="match status" value="1"/>
</dbReference>
<dbReference type="Gene3D" id="1.10.10.10">
    <property type="entry name" value="Winged helix-like DNA-binding domain superfamily/Winged helix DNA-binding domain"/>
    <property type="match status" value="1"/>
</dbReference>
<evidence type="ECO:0000259" key="9">
    <source>
        <dbReference type="Pfam" id="PF23559"/>
    </source>
</evidence>
<dbReference type="PANTHER" id="PTHR36766:SF70">
    <property type="entry name" value="DISEASE RESISTANCE PROTEIN RGA4"/>
    <property type="match status" value="1"/>
</dbReference>
<dbReference type="GO" id="GO:0006952">
    <property type="term" value="P:defense response"/>
    <property type="evidence" value="ECO:0007669"/>
    <property type="project" value="UniProtKB-KW"/>
</dbReference>
<name>A0AAW2S8T8_SESRA</name>
<evidence type="ECO:0000259" key="10">
    <source>
        <dbReference type="Pfam" id="PF25019"/>
    </source>
</evidence>
<dbReference type="Gene3D" id="1.10.8.430">
    <property type="entry name" value="Helical domain of apoptotic protease-activating factors"/>
    <property type="match status" value="1"/>
</dbReference>
<feature type="domain" description="Disease resistance N-terminal" evidence="8">
    <location>
        <begin position="14"/>
        <end position="102"/>
    </location>
</feature>
<proteinExistence type="inferred from homology"/>
<keyword evidence="6" id="KW-0067">ATP-binding</keyword>
<dbReference type="InterPro" id="IPR058922">
    <property type="entry name" value="WHD_DRP"/>
</dbReference>
<evidence type="ECO:0000256" key="1">
    <source>
        <dbReference type="ARBA" id="ARBA00008894"/>
    </source>
</evidence>
<gene>
    <name evidence="11" type="ORF">Sradi_2692900</name>
</gene>
<dbReference type="Pfam" id="PF18052">
    <property type="entry name" value="Rx_N"/>
    <property type="match status" value="1"/>
</dbReference>
<dbReference type="PRINTS" id="PR00364">
    <property type="entry name" value="DISEASERSIST"/>
</dbReference>
<dbReference type="Gene3D" id="3.40.50.300">
    <property type="entry name" value="P-loop containing nucleotide triphosphate hydrolases"/>
    <property type="match status" value="1"/>
</dbReference>
<evidence type="ECO:0000256" key="4">
    <source>
        <dbReference type="ARBA" id="ARBA00022741"/>
    </source>
</evidence>
<organism evidence="11">
    <name type="scientific">Sesamum radiatum</name>
    <name type="common">Black benniseed</name>
    <dbReference type="NCBI Taxonomy" id="300843"/>
    <lineage>
        <taxon>Eukaryota</taxon>
        <taxon>Viridiplantae</taxon>
        <taxon>Streptophyta</taxon>
        <taxon>Embryophyta</taxon>
        <taxon>Tracheophyta</taxon>
        <taxon>Spermatophyta</taxon>
        <taxon>Magnoliopsida</taxon>
        <taxon>eudicotyledons</taxon>
        <taxon>Gunneridae</taxon>
        <taxon>Pentapetalae</taxon>
        <taxon>asterids</taxon>
        <taxon>lamiids</taxon>
        <taxon>Lamiales</taxon>
        <taxon>Pedaliaceae</taxon>
        <taxon>Sesamum</taxon>
    </lineage>
</organism>
<dbReference type="PANTHER" id="PTHR36766">
    <property type="entry name" value="PLANT BROAD-SPECTRUM MILDEW RESISTANCE PROTEIN RPW8"/>
    <property type="match status" value="1"/>
</dbReference>
<dbReference type="InterPro" id="IPR002182">
    <property type="entry name" value="NB-ARC"/>
</dbReference>
<dbReference type="GO" id="GO:0043531">
    <property type="term" value="F:ADP binding"/>
    <property type="evidence" value="ECO:0007669"/>
    <property type="project" value="InterPro"/>
</dbReference>
<accession>A0AAW2S8T8</accession>
<keyword evidence="3" id="KW-0677">Repeat</keyword>
<keyword evidence="4" id="KW-0547">Nucleotide-binding</keyword>
<dbReference type="Pfam" id="PF00931">
    <property type="entry name" value="NB-ARC"/>
    <property type="match status" value="1"/>
</dbReference>
<evidence type="ECO:0000256" key="5">
    <source>
        <dbReference type="ARBA" id="ARBA00022821"/>
    </source>
</evidence>
<dbReference type="CDD" id="cd14798">
    <property type="entry name" value="RX-CC_like"/>
    <property type="match status" value="1"/>
</dbReference>
<dbReference type="GO" id="GO:0051707">
    <property type="term" value="P:response to other organism"/>
    <property type="evidence" value="ECO:0007669"/>
    <property type="project" value="UniProtKB-ARBA"/>
</dbReference>
<dbReference type="InterPro" id="IPR056789">
    <property type="entry name" value="LRR_R13L1-DRL21"/>
</dbReference>
<dbReference type="InterPro" id="IPR038005">
    <property type="entry name" value="RX-like_CC"/>
</dbReference>
<evidence type="ECO:0000259" key="7">
    <source>
        <dbReference type="Pfam" id="PF00931"/>
    </source>
</evidence>
<comment type="caution">
    <text evidence="11">The sequence shown here is derived from an EMBL/GenBank/DDBJ whole genome shotgun (WGS) entry which is preliminary data.</text>
</comment>
<comment type="similarity">
    <text evidence="1">Belongs to the disease resistance NB-LRR family.</text>
</comment>
<dbReference type="Gene3D" id="1.20.5.4130">
    <property type="match status" value="1"/>
</dbReference>
<dbReference type="GO" id="GO:0005524">
    <property type="term" value="F:ATP binding"/>
    <property type="evidence" value="ECO:0007669"/>
    <property type="project" value="UniProtKB-KW"/>
</dbReference>
<dbReference type="InterPro" id="IPR042197">
    <property type="entry name" value="Apaf_helical"/>
</dbReference>
<keyword evidence="5" id="KW-0611">Plant defense</keyword>
<evidence type="ECO:0000259" key="8">
    <source>
        <dbReference type="Pfam" id="PF18052"/>
    </source>
</evidence>
<feature type="domain" description="NB-ARC" evidence="7">
    <location>
        <begin position="228"/>
        <end position="314"/>
    </location>
</feature>